<keyword evidence="3" id="KW-1185">Reference proteome</keyword>
<dbReference type="Proteomes" id="UP001205185">
    <property type="component" value="Unassembled WGS sequence"/>
</dbReference>
<dbReference type="EMBL" id="JAMTCO010000008">
    <property type="protein sequence ID" value="MCP2270878.1"/>
    <property type="molecule type" value="Genomic_DNA"/>
</dbReference>
<dbReference type="Gene3D" id="1.10.260.40">
    <property type="entry name" value="lambda repressor-like DNA-binding domains"/>
    <property type="match status" value="1"/>
</dbReference>
<evidence type="ECO:0008006" key="4">
    <source>
        <dbReference type="Google" id="ProtNLM"/>
    </source>
</evidence>
<protein>
    <recommendedName>
        <fullName evidence="4">Transcriptional regulator</fullName>
    </recommendedName>
</protein>
<proteinExistence type="predicted"/>
<reference evidence="2 3" key="1">
    <citation type="submission" date="2022-06" db="EMBL/GenBank/DDBJ databases">
        <title>Genomic Encyclopedia of Archaeal and Bacterial Type Strains, Phase II (KMG-II): from individual species to whole genera.</title>
        <authorList>
            <person name="Goeker M."/>
        </authorList>
    </citation>
    <scope>NUCLEOTIDE SEQUENCE [LARGE SCALE GENOMIC DNA]</scope>
    <source>
        <strain evidence="2 3">DSM 44255</strain>
    </source>
</reference>
<organism evidence="2 3">
    <name type="scientific">Actinokineospora diospyrosa</name>
    <dbReference type="NCBI Taxonomy" id="103728"/>
    <lineage>
        <taxon>Bacteria</taxon>
        <taxon>Bacillati</taxon>
        <taxon>Actinomycetota</taxon>
        <taxon>Actinomycetes</taxon>
        <taxon>Pseudonocardiales</taxon>
        <taxon>Pseudonocardiaceae</taxon>
        <taxon>Actinokineospora</taxon>
    </lineage>
</organism>
<evidence type="ECO:0000256" key="1">
    <source>
        <dbReference type="SAM" id="MobiDB-lite"/>
    </source>
</evidence>
<comment type="caution">
    <text evidence="2">The sequence shown here is derived from an EMBL/GenBank/DDBJ whole genome shotgun (WGS) entry which is preliminary data.</text>
</comment>
<evidence type="ECO:0000313" key="3">
    <source>
        <dbReference type="Proteomes" id="UP001205185"/>
    </source>
</evidence>
<feature type="region of interest" description="Disordered" evidence="1">
    <location>
        <begin position="1"/>
        <end position="23"/>
    </location>
</feature>
<evidence type="ECO:0000313" key="2">
    <source>
        <dbReference type="EMBL" id="MCP2270878.1"/>
    </source>
</evidence>
<name>A0ABT1IE36_9PSEU</name>
<sequence length="516" mass="56559">MNKRRTNTARTPQNPGAEMRSPWTGRTAAALQSALRLSQEAFAAHLGISPRTVAAWHQKPTVKPQSEMQQLLDRALAQAAPDAQARFADLTSPPTSDRLQLDPNIVAALDWVDAQAGWTPGTARTRVAARAAQLDPHQLQDRGHHRARISQRDIADALTAYYGPTPLYRAHFGHQLLTTSIVTRPDWLDIAVPLIASNDRIRATATSSHAADLDADAAINRLAETLTLETRLVNAPLYRLTSIDVGLQRIEGTAGIASFVEYALTLDLLEAELIDAITAGSTALPLRDRYLPNLPAVLDVGSRLCAGGALALTAIARPADPFRGPADYLLLIQERSGHVVNAARRLAVIPKGFHQPVTDIRADAQVGATLRREMEEELFGRADIDSTIGDQRSADPMHPSRLSEPLRWLLAHPGRLRMECTGFGLNLVSGNYEFASLIVIQDEDFWPQFGGMVEANWESTSLRRYSTQDPDIIGDLLGDVAWSNEGLFAMLQGLRRLVELDPTRVALPPLDWEITE</sequence>
<dbReference type="InterPro" id="IPR010982">
    <property type="entry name" value="Lambda_DNA-bd_dom_sf"/>
</dbReference>
<gene>
    <name evidence="2" type="ORF">LV75_003390</name>
</gene>
<accession>A0ABT1IE36</accession>